<evidence type="ECO:0000256" key="4">
    <source>
        <dbReference type="ARBA" id="ARBA00022801"/>
    </source>
</evidence>
<feature type="active site" evidence="5">
    <location>
        <position position="297"/>
    </location>
</feature>
<feature type="domain" description="Peptidase A1" evidence="7">
    <location>
        <begin position="103"/>
        <end position="406"/>
    </location>
</feature>
<keyword evidence="9" id="KW-1185">Reference proteome</keyword>
<evidence type="ECO:0000256" key="3">
    <source>
        <dbReference type="ARBA" id="ARBA00022750"/>
    </source>
</evidence>
<evidence type="ECO:0000313" key="8">
    <source>
        <dbReference type="EMBL" id="KZO90416.1"/>
    </source>
</evidence>
<dbReference type="Gene3D" id="2.40.70.10">
    <property type="entry name" value="Acid Proteases"/>
    <property type="match status" value="2"/>
</dbReference>
<keyword evidence="6" id="KW-0732">Signal</keyword>
<evidence type="ECO:0000313" key="9">
    <source>
        <dbReference type="Proteomes" id="UP000076738"/>
    </source>
</evidence>
<sequence length="409" mass="43419">MLAPISLLALVCVALVSASPIEDTGGLSIELNKRSSLHHEDGVVNVEALRGQLAKVQNKYARTMKQYEANTGKAHPLAAAFFGDLNKRATTSDGLANYQDSAWYGSVDVGTPLNRFTVDFDTGSSDFFLPSSDCFDCGNHNTYDPASSDSSTCLYEYFDLQYGDNSETSGIQYTDTVAIGSLTVSGQTLGSATSYSTEFQDAVYDGLMGLGFPQLSSFPADPFIFNLFFQGSLSAGSFSFKLAESGSSLYIGGADSSLHAGSFSYTPVTQEGYWQVTTQSLKLGSTTIASNQVSIVDSGTTLIYVDPDTADLFYSHIRGSTQDDSLGEGLYTLPCSSIPNNVAVDFAGKTVTISSSVFNFGQVSQGSSTCVGGIAAGNFGFWILGDVFMRNVYTQFDMANGRVGIATLA</sequence>
<dbReference type="PANTHER" id="PTHR47966:SF51">
    <property type="entry name" value="BETA-SITE APP-CLEAVING ENZYME, ISOFORM A-RELATED"/>
    <property type="match status" value="1"/>
</dbReference>
<organism evidence="8 9">
    <name type="scientific">Calocera viscosa (strain TUFC12733)</name>
    <dbReference type="NCBI Taxonomy" id="1330018"/>
    <lineage>
        <taxon>Eukaryota</taxon>
        <taxon>Fungi</taxon>
        <taxon>Dikarya</taxon>
        <taxon>Basidiomycota</taxon>
        <taxon>Agaricomycotina</taxon>
        <taxon>Dacrymycetes</taxon>
        <taxon>Dacrymycetales</taxon>
        <taxon>Dacrymycetaceae</taxon>
        <taxon>Calocera</taxon>
    </lineage>
</organism>
<dbReference type="InterPro" id="IPR001461">
    <property type="entry name" value="Aspartic_peptidase_A1"/>
</dbReference>
<dbReference type="FunFam" id="2.40.70.10:FF:000115">
    <property type="entry name" value="Lysosomal aspartic protease"/>
    <property type="match status" value="1"/>
</dbReference>
<dbReference type="InterPro" id="IPR034164">
    <property type="entry name" value="Pepsin-like_dom"/>
</dbReference>
<dbReference type="CDD" id="cd05471">
    <property type="entry name" value="pepsin_like"/>
    <property type="match status" value="1"/>
</dbReference>
<dbReference type="EMBL" id="KV417342">
    <property type="protein sequence ID" value="KZO90416.1"/>
    <property type="molecule type" value="Genomic_DNA"/>
</dbReference>
<evidence type="ECO:0000256" key="2">
    <source>
        <dbReference type="ARBA" id="ARBA00022670"/>
    </source>
</evidence>
<name>A0A167GCS1_CALVF</name>
<reference evidence="8 9" key="1">
    <citation type="journal article" date="2016" name="Mol. Biol. Evol.">
        <title>Comparative Genomics of Early-Diverging Mushroom-Forming Fungi Provides Insights into the Origins of Lignocellulose Decay Capabilities.</title>
        <authorList>
            <person name="Nagy L.G."/>
            <person name="Riley R."/>
            <person name="Tritt A."/>
            <person name="Adam C."/>
            <person name="Daum C."/>
            <person name="Floudas D."/>
            <person name="Sun H."/>
            <person name="Yadav J.S."/>
            <person name="Pangilinan J."/>
            <person name="Larsson K.H."/>
            <person name="Matsuura K."/>
            <person name="Barry K."/>
            <person name="Labutti K."/>
            <person name="Kuo R."/>
            <person name="Ohm R.A."/>
            <person name="Bhattacharya S.S."/>
            <person name="Shirouzu T."/>
            <person name="Yoshinaga Y."/>
            <person name="Martin F.M."/>
            <person name="Grigoriev I.V."/>
            <person name="Hibbett D.S."/>
        </authorList>
    </citation>
    <scope>NUCLEOTIDE SEQUENCE [LARGE SCALE GENOMIC DNA]</scope>
    <source>
        <strain evidence="8 9">TUFC12733</strain>
    </source>
</reference>
<comment type="similarity">
    <text evidence="1">Belongs to the peptidase A1 family.</text>
</comment>
<dbReference type="AlphaFoldDB" id="A0A167GCS1"/>
<evidence type="ECO:0000256" key="1">
    <source>
        <dbReference type="ARBA" id="ARBA00007447"/>
    </source>
</evidence>
<dbReference type="GO" id="GO:0006508">
    <property type="term" value="P:proteolysis"/>
    <property type="evidence" value="ECO:0007669"/>
    <property type="project" value="UniProtKB-KW"/>
</dbReference>
<dbReference type="STRING" id="1330018.A0A167GCS1"/>
<dbReference type="GO" id="GO:0004190">
    <property type="term" value="F:aspartic-type endopeptidase activity"/>
    <property type="evidence" value="ECO:0007669"/>
    <property type="project" value="UniProtKB-KW"/>
</dbReference>
<proteinExistence type="inferred from homology"/>
<evidence type="ECO:0000256" key="6">
    <source>
        <dbReference type="SAM" id="SignalP"/>
    </source>
</evidence>
<dbReference type="OrthoDB" id="15189at2759"/>
<accession>A0A167GCS1</accession>
<evidence type="ECO:0000259" key="7">
    <source>
        <dbReference type="PROSITE" id="PS51767"/>
    </source>
</evidence>
<dbReference type="InterPro" id="IPR021109">
    <property type="entry name" value="Peptidase_aspartic_dom_sf"/>
</dbReference>
<feature type="active site" evidence="5">
    <location>
        <position position="121"/>
    </location>
</feature>
<dbReference type="PANTHER" id="PTHR47966">
    <property type="entry name" value="BETA-SITE APP-CLEAVING ENZYME, ISOFORM A-RELATED"/>
    <property type="match status" value="1"/>
</dbReference>
<dbReference type="Proteomes" id="UP000076738">
    <property type="component" value="Unassembled WGS sequence"/>
</dbReference>
<keyword evidence="3" id="KW-0064">Aspartyl protease</keyword>
<feature type="chain" id="PRO_5007886830" evidence="6">
    <location>
        <begin position="19"/>
        <end position="409"/>
    </location>
</feature>
<evidence type="ECO:0000256" key="5">
    <source>
        <dbReference type="PIRSR" id="PIRSR601461-1"/>
    </source>
</evidence>
<feature type="signal peptide" evidence="6">
    <location>
        <begin position="1"/>
        <end position="18"/>
    </location>
</feature>
<dbReference type="PRINTS" id="PR00792">
    <property type="entry name" value="PEPSIN"/>
</dbReference>
<dbReference type="InterPro" id="IPR033121">
    <property type="entry name" value="PEPTIDASE_A1"/>
</dbReference>
<keyword evidence="2 8" id="KW-0645">Protease</keyword>
<keyword evidence="4" id="KW-0378">Hydrolase</keyword>
<dbReference type="Pfam" id="PF00026">
    <property type="entry name" value="Asp"/>
    <property type="match status" value="1"/>
</dbReference>
<protein>
    <submittedName>
        <fullName evidence="8">Acid protease</fullName>
    </submittedName>
</protein>
<dbReference type="SUPFAM" id="SSF50630">
    <property type="entry name" value="Acid proteases"/>
    <property type="match status" value="1"/>
</dbReference>
<gene>
    <name evidence="8" type="ORF">CALVIDRAFT_490504</name>
</gene>
<dbReference type="PROSITE" id="PS51767">
    <property type="entry name" value="PEPTIDASE_A1"/>
    <property type="match status" value="1"/>
</dbReference>